<proteinExistence type="predicted"/>
<keyword evidence="2" id="KW-1185">Reference proteome</keyword>
<evidence type="ECO:0008006" key="3">
    <source>
        <dbReference type="Google" id="ProtNLM"/>
    </source>
</evidence>
<protein>
    <recommendedName>
        <fullName evidence="3">F-box domain-containing protein</fullName>
    </recommendedName>
</protein>
<accession>A0ABR2ZP97</accession>
<reference evidence="1 2" key="1">
    <citation type="submission" date="2024-05" db="EMBL/GenBank/DDBJ databases">
        <title>A draft genome resource for the thread blight pathogen Marasmius tenuissimus strain MS-2.</title>
        <authorList>
            <person name="Yulfo-Soto G.E."/>
            <person name="Baruah I.K."/>
            <person name="Amoako-Attah I."/>
            <person name="Bukari Y."/>
            <person name="Meinhardt L.W."/>
            <person name="Bailey B.A."/>
            <person name="Cohen S.P."/>
        </authorList>
    </citation>
    <scope>NUCLEOTIDE SEQUENCE [LARGE SCALE GENOMIC DNA]</scope>
    <source>
        <strain evidence="1 2">MS-2</strain>
    </source>
</reference>
<gene>
    <name evidence="1" type="ORF">AAF712_010289</name>
</gene>
<sequence length="528" mass="59434">MQQSEDHLEGMQESSMIVIERFPGFRCGIRKLPVEIMTRILTMACHARFETPLVEAIWGDSGSWFEEIREREILDAIMIRGYHSWNSAGSLAAVCQDWRQWVYNDVALWSRLTIGLGTLSQRQGLGLLKMLCRTKQHKLDICLVTESCSMGWLWPETRRELAKQLEEALVKRTEVLRCSVRAFLSHGLLNARQFKAVKMVTLEYEPSLDVLPAGQHEDQIRHLVQGNLAKRLRLGVIFGMEGHMFTNLEDLQLSEPQSKEEFQLVIASCPNLTSLVFAIGDWEESDEDDGTGSTPKALPALHTLLVCQVGFCGPCRSPFLDHIMAPRLLELGLPASRHQRAGDSLQRFLQRSQCCLVALYIHNPITNHTNDAQRGSNSLLHLFTMTPGVETLHVVMESSRLRSDEVSGIHRLWEGLQDGTVLPELKNVIICIGHWEQDMLAPAEVDKATDKFLGVVAGRVGTGEGAKSLRSVKLLMALERDWGSIEEWNWKIGALREEQRQRLIGRGLKVLDILPQRSPVGSGWGLGI</sequence>
<comment type="caution">
    <text evidence="1">The sequence shown here is derived from an EMBL/GenBank/DDBJ whole genome shotgun (WGS) entry which is preliminary data.</text>
</comment>
<evidence type="ECO:0000313" key="1">
    <source>
        <dbReference type="EMBL" id="KAL0062834.1"/>
    </source>
</evidence>
<dbReference type="Proteomes" id="UP001437256">
    <property type="component" value="Unassembled WGS sequence"/>
</dbReference>
<evidence type="ECO:0000313" key="2">
    <source>
        <dbReference type="Proteomes" id="UP001437256"/>
    </source>
</evidence>
<organism evidence="1 2">
    <name type="scientific">Marasmius tenuissimus</name>
    <dbReference type="NCBI Taxonomy" id="585030"/>
    <lineage>
        <taxon>Eukaryota</taxon>
        <taxon>Fungi</taxon>
        <taxon>Dikarya</taxon>
        <taxon>Basidiomycota</taxon>
        <taxon>Agaricomycotina</taxon>
        <taxon>Agaricomycetes</taxon>
        <taxon>Agaricomycetidae</taxon>
        <taxon>Agaricales</taxon>
        <taxon>Marasmiineae</taxon>
        <taxon>Marasmiaceae</taxon>
        <taxon>Marasmius</taxon>
    </lineage>
</organism>
<dbReference type="EMBL" id="JBBXMP010000095">
    <property type="protein sequence ID" value="KAL0062834.1"/>
    <property type="molecule type" value="Genomic_DNA"/>
</dbReference>
<name>A0ABR2ZP97_9AGAR</name>